<accession>A0A4U5M005</accession>
<evidence type="ECO:0000256" key="1">
    <source>
        <dbReference type="SAM" id="MobiDB-lite"/>
    </source>
</evidence>
<evidence type="ECO:0000313" key="2">
    <source>
        <dbReference type="EMBL" id="TKR61964.1"/>
    </source>
</evidence>
<dbReference type="AlphaFoldDB" id="A0A4U5M005"/>
<feature type="region of interest" description="Disordered" evidence="1">
    <location>
        <begin position="87"/>
        <end position="106"/>
    </location>
</feature>
<comment type="caution">
    <text evidence="2">The sequence shown here is derived from an EMBL/GenBank/DDBJ whole genome shotgun (WGS) entry which is preliminary data.</text>
</comment>
<evidence type="ECO:0000313" key="3">
    <source>
        <dbReference type="Proteomes" id="UP000298663"/>
    </source>
</evidence>
<organism evidence="2 3">
    <name type="scientific">Steinernema carpocapsae</name>
    <name type="common">Entomopathogenic nematode</name>
    <dbReference type="NCBI Taxonomy" id="34508"/>
    <lineage>
        <taxon>Eukaryota</taxon>
        <taxon>Metazoa</taxon>
        <taxon>Ecdysozoa</taxon>
        <taxon>Nematoda</taxon>
        <taxon>Chromadorea</taxon>
        <taxon>Rhabditida</taxon>
        <taxon>Tylenchina</taxon>
        <taxon>Panagrolaimomorpha</taxon>
        <taxon>Strongyloidoidea</taxon>
        <taxon>Steinernematidae</taxon>
        <taxon>Steinernema</taxon>
    </lineage>
</organism>
<dbReference type="Proteomes" id="UP000298663">
    <property type="component" value="Unassembled WGS sequence"/>
</dbReference>
<sequence>MLLNLVQQHRDSSNRPRWGPIYEAYAQWAEGEAMPQRTRAGLQGKLRLLTTQQAQEPPIVAAPPAVVVLDPDNRELQEEPVVLESEVRVDSDAGTESHADSLTLEPLDPLGLSELMSIAEEATEPIMSAAETAT</sequence>
<feature type="compositionally biased region" description="Basic and acidic residues" evidence="1">
    <location>
        <begin position="87"/>
        <end position="99"/>
    </location>
</feature>
<protein>
    <submittedName>
        <fullName evidence="2">Uncharacterized protein</fullName>
    </submittedName>
</protein>
<reference evidence="2 3" key="1">
    <citation type="journal article" date="2015" name="Genome Biol.">
        <title>Comparative genomics of Steinernema reveals deeply conserved gene regulatory networks.</title>
        <authorList>
            <person name="Dillman A.R."/>
            <person name="Macchietto M."/>
            <person name="Porter C.F."/>
            <person name="Rogers A."/>
            <person name="Williams B."/>
            <person name="Antoshechkin I."/>
            <person name="Lee M.M."/>
            <person name="Goodwin Z."/>
            <person name="Lu X."/>
            <person name="Lewis E.E."/>
            <person name="Goodrich-Blair H."/>
            <person name="Stock S.P."/>
            <person name="Adams B.J."/>
            <person name="Sternberg P.W."/>
            <person name="Mortazavi A."/>
        </authorList>
    </citation>
    <scope>NUCLEOTIDE SEQUENCE [LARGE SCALE GENOMIC DNA]</scope>
    <source>
        <strain evidence="2 3">ALL</strain>
    </source>
</reference>
<keyword evidence="3" id="KW-1185">Reference proteome</keyword>
<dbReference type="EMBL" id="AZBU02000010">
    <property type="protein sequence ID" value="TKR61964.1"/>
    <property type="molecule type" value="Genomic_DNA"/>
</dbReference>
<proteinExistence type="predicted"/>
<reference evidence="2 3" key="2">
    <citation type="journal article" date="2019" name="G3 (Bethesda)">
        <title>Hybrid Assembly of the Genome of the Entomopathogenic Nematode Steinernema carpocapsae Identifies the X-Chromosome.</title>
        <authorList>
            <person name="Serra L."/>
            <person name="Macchietto M."/>
            <person name="Macias-Munoz A."/>
            <person name="McGill C.J."/>
            <person name="Rodriguez I.M."/>
            <person name="Rodriguez B."/>
            <person name="Murad R."/>
            <person name="Mortazavi A."/>
        </authorList>
    </citation>
    <scope>NUCLEOTIDE SEQUENCE [LARGE SCALE GENOMIC DNA]</scope>
    <source>
        <strain evidence="2 3">ALL</strain>
    </source>
</reference>
<name>A0A4U5M005_STECR</name>
<gene>
    <name evidence="2" type="ORF">L596_025989</name>
</gene>